<dbReference type="WBParaSite" id="SSLN_0000763001-mRNA-1">
    <property type="protein sequence ID" value="SSLN_0000763001-mRNA-1"/>
    <property type="gene ID" value="SSLN_0000763001"/>
</dbReference>
<evidence type="ECO:0000313" key="2">
    <source>
        <dbReference type="EMBL" id="VDL93745.1"/>
    </source>
</evidence>
<protein>
    <submittedName>
        <fullName evidence="2 4">Uncharacterized protein</fullName>
    </submittedName>
</protein>
<sequence length="134" mass="14509">MEVSSDCMLFDLITSITLTPATQASIITMITPSSNPSTLITEETTDYMTPDTFSINTTTVPLPAMGTQSSLQLHIHLTHRPATALSPPPPPPEPGVMTESRRPEAGEDAGGWRGRIRPWAHQHTWLGSHEVGVP</sequence>
<evidence type="ECO:0000256" key="1">
    <source>
        <dbReference type="SAM" id="MobiDB-lite"/>
    </source>
</evidence>
<feature type="region of interest" description="Disordered" evidence="1">
    <location>
        <begin position="80"/>
        <end position="115"/>
    </location>
</feature>
<reference evidence="2 3" key="2">
    <citation type="submission" date="2018-11" db="EMBL/GenBank/DDBJ databases">
        <authorList>
            <consortium name="Pathogen Informatics"/>
        </authorList>
    </citation>
    <scope>NUCLEOTIDE SEQUENCE [LARGE SCALE GENOMIC DNA]</scope>
    <source>
        <strain evidence="2 3">NST_G2</strain>
    </source>
</reference>
<gene>
    <name evidence="2" type="ORF">SSLN_LOCUS7360</name>
</gene>
<evidence type="ECO:0000313" key="3">
    <source>
        <dbReference type="Proteomes" id="UP000275846"/>
    </source>
</evidence>
<dbReference type="Proteomes" id="UP000275846">
    <property type="component" value="Unassembled WGS sequence"/>
</dbReference>
<dbReference type="EMBL" id="UYSU01034107">
    <property type="protein sequence ID" value="VDL93745.1"/>
    <property type="molecule type" value="Genomic_DNA"/>
</dbReference>
<dbReference type="AlphaFoldDB" id="A0A183ST12"/>
<name>A0A183ST12_SCHSO</name>
<accession>A0A183ST12</accession>
<proteinExistence type="predicted"/>
<reference evidence="4" key="1">
    <citation type="submission" date="2016-06" db="UniProtKB">
        <authorList>
            <consortium name="WormBaseParasite"/>
        </authorList>
    </citation>
    <scope>IDENTIFICATION</scope>
</reference>
<evidence type="ECO:0000313" key="4">
    <source>
        <dbReference type="WBParaSite" id="SSLN_0000763001-mRNA-1"/>
    </source>
</evidence>
<organism evidence="4">
    <name type="scientific">Schistocephalus solidus</name>
    <name type="common">Tapeworm</name>
    <dbReference type="NCBI Taxonomy" id="70667"/>
    <lineage>
        <taxon>Eukaryota</taxon>
        <taxon>Metazoa</taxon>
        <taxon>Spiralia</taxon>
        <taxon>Lophotrochozoa</taxon>
        <taxon>Platyhelminthes</taxon>
        <taxon>Cestoda</taxon>
        <taxon>Eucestoda</taxon>
        <taxon>Diphyllobothriidea</taxon>
        <taxon>Diphyllobothriidae</taxon>
        <taxon>Schistocephalus</taxon>
    </lineage>
</organism>
<keyword evidence="3" id="KW-1185">Reference proteome</keyword>